<dbReference type="RefSeq" id="WP_148986155.1">
    <property type="nucleotide sequence ID" value="NZ_JBNILK010000012.1"/>
</dbReference>
<feature type="region of interest" description="Disordered" evidence="1">
    <location>
        <begin position="573"/>
        <end position="592"/>
    </location>
</feature>
<evidence type="ECO:0008006" key="4">
    <source>
        <dbReference type="Google" id="ProtNLM"/>
    </source>
</evidence>
<organism evidence="2 3">
    <name type="scientific">Rossellomorea marisflavi</name>
    <dbReference type="NCBI Taxonomy" id="189381"/>
    <lineage>
        <taxon>Bacteria</taxon>
        <taxon>Bacillati</taxon>
        <taxon>Bacillota</taxon>
        <taxon>Bacilli</taxon>
        <taxon>Bacillales</taxon>
        <taxon>Bacillaceae</taxon>
        <taxon>Rossellomorea</taxon>
    </lineage>
</organism>
<evidence type="ECO:0000256" key="1">
    <source>
        <dbReference type="SAM" id="MobiDB-lite"/>
    </source>
</evidence>
<name>A0A5D4RFP0_9BACI</name>
<dbReference type="Proteomes" id="UP000322997">
    <property type="component" value="Unassembled WGS sequence"/>
</dbReference>
<dbReference type="AlphaFoldDB" id="A0A5D4RFP0"/>
<evidence type="ECO:0000313" key="3">
    <source>
        <dbReference type="Proteomes" id="UP000322997"/>
    </source>
</evidence>
<reference evidence="2 3" key="1">
    <citation type="submission" date="2019-08" db="EMBL/GenBank/DDBJ databases">
        <title>Bacillus genomes from the desert of Cuatro Cienegas, Coahuila.</title>
        <authorList>
            <person name="Olmedo-Alvarez G."/>
        </authorList>
    </citation>
    <scope>NUCLEOTIDE SEQUENCE [LARGE SCALE GENOMIC DNA]</scope>
    <source>
        <strain evidence="2 3">CH108_3D</strain>
    </source>
</reference>
<gene>
    <name evidence="2" type="ORF">FZC83_21565</name>
</gene>
<protein>
    <recommendedName>
        <fullName evidence="4">HTH cro/C1-type domain-containing protein</fullName>
    </recommendedName>
</protein>
<accession>A0A5D4RFP0</accession>
<proteinExistence type="predicted"/>
<evidence type="ECO:0000313" key="2">
    <source>
        <dbReference type="EMBL" id="TYS48262.1"/>
    </source>
</evidence>
<comment type="caution">
    <text evidence="2">The sequence shown here is derived from an EMBL/GenBank/DDBJ whole genome shotgun (WGS) entry which is preliminary data.</text>
</comment>
<feature type="compositionally biased region" description="Basic and acidic residues" evidence="1">
    <location>
        <begin position="573"/>
        <end position="584"/>
    </location>
</feature>
<dbReference type="EMBL" id="VTEQ01000010">
    <property type="protein sequence ID" value="TYS48262.1"/>
    <property type="molecule type" value="Genomic_DNA"/>
</dbReference>
<sequence>MARYELIADNHLLNYEFLKIAIFEETKPLYEDRPHVVQAWQNEAYMVRPHEAQQNMPPEGAVASYRALFAFFTRTVFLDRPITKQMIREAVELYKDLIRTLLADHLIQEFPTDGLKHSINQEKIDVALQQEYILGSSEMEYHLMRDIVTKKDHFKENQTGNLTTEILDNRGVLKGLAELRPQDALTQHGGSDQQTMWLEMIGSTLNSLDEMTADLFDLITYLWMVSPKNEDGYIEFHSTDALRLRKLKKRSSQGKEMDFREEDRFNVMKRVAALSSIWVSMGDQKVQVLNTENMEDSELYNFKDFQRMFEVGKIRVAYDKKSGEAKGIYAVQVKPAAILRPYIDGTNRSIGTLDLKVFQYSHYTQREHKRLTRYLNLQWKIRTIKGTLTQAFKISTLLKAMDVSNRYTQGKLRDKFEKVLDDLQQDGVIRQWEYTEPLEEERIGKRGWVKNYWMKLSVRIHPNEFLIEENQNNLLGSSNPIIQNNMIVSQLFPKEQEFAPREVAAAIEIPHATINEGSHQQALELSFEPEDEMTLTPEALKERIDLLGISIRQSALEMGISHSTLSRYLRKESKRQNKNNDKKMLSWLKNSK</sequence>